<dbReference type="InterPro" id="IPR036505">
    <property type="entry name" value="Amidase/PGRP_sf"/>
</dbReference>
<evidence type="ECO:0000313" key="7">
    <source>
        <dbReference type="EMBL" id="VWL99953.1"/>
    </source>
</evidence>
<accession>A0A5K1J8N3</accession>
<dbReference type="InterPro" id="IPR002502">
    <property type="entry name" value="Amidase_domain"/>
</dbReference>
<feature type="signal peptide" evidence="5">
    <location>
        <begin position="1"/>
        <end position="29"/>
    </location>
</feature>
<protein>
    <recommendedName>
        <fullName evidence="2">N-acetylmuramoyl-L-alanine amidase</fullName>
        <ecNumber evidence="2">3.5.1.28</ecNumber>
    </recommendedName>
</protein>
<evidence type="ECO:0000256" key="1">
    <source>
        <dbReference type="ARBA" id="ARBA00001561"/>
    </source>
</evidence>
<evidence type="ECO:0000259" key="6">
    <source>
        <dbReference type="SMART" id="SM00644"/>
    </source>
</evidence>
<dbReference type="GO" id="GO:0009253">
    <property type="term" value="P:peptidoglycan catabolic process"/>
    <property type="evidence" value="ECO:0007669"/>
    <property type="project" value="InterPro"/>
</dbReference>
<evidence type="ECO:0000256" key="3">
    <source>
        <dbReference type="ARBA" id="ARBA00022801"/>
    </source>
</evidence>
<evidence type="ECO:0000256" key="4">
    <source>
        <dbReference type="ARBA" id="ARBA00023316"/>
    </source>
</evidence>
<dbReference type="EMBL" id="CABWIH010000046">
    <property type="protein sequence ID" value="VWL99953.1"/>
    <property type="molecule type" value="Genomic_DNA"/>
</dbReference>
<dbReference type="PANTHER" id="PTHR30417:SF1">
    <property type="entry name" value="N-ACETYLMURAMOYL-L-ALANINE AMIDASE AMID"/>
    <property type="match status" value="1"/>
</dbReference>
<dbReference type="EC" id="3.5.1.28" evidence="2"/>
<dbReference type="SUPFAM" id="SSF55846">
    <property type="entry name" value="N-acetylmuramoyl-L-alanine amidase-like"/>
    <property type="match status" value="1"/>
</dbReference>
<dbReference type="Pfam" id="PF01510">
    <property type="entry name" value="Amidase_2"/>
    <property type="match status" value="1"/>
</dbReference>
<dbReference type="GO" id="GO:0009254">
    <property type="term" value="P:peptidoglycan turnover"/>
    <property type="evidence" value="ECO:0007669"/>
    <property type="project" value="TreeGrafter"/>
</dbReference>
<evidence type="ECO:0000256" key="2">
    <source>
        <dbReference type="ARBA" id="ARBA00011901"/>
    </source>
</evidence>
<dbReference type="GO" id="GO:0008745">
    <property type="term" value="F:N-acetylmuramoyl-L-alanine amidase activity"/>
    <property type="evidence" value="ECO:0007669"/>
    <property type="project" value="UniProtKB-EC"/>
</dbReference>
<dbReference type="RefSeq" id="WP_156063817.1">
    <property type="nucleotide sequence ID" value="NZ_CABWIH010000046.1"/>
</dbReference>
<comment type="catalytic activity">
    <reaction evidence="1">
        <text>Hydrolyzes the link between N-acetylmuramoyl residues and L-amino acid residues in certain cell-wall glycopeptides.</text>
        <dbReference type="EC" id="3.5.1.28"/>
    </reaction>
</comment>
<reference evidence="7 8" key="1">
    <citation type="submission" date="2019-10" db="EMBL/GenBank/DDBJ databases">
        <authorList>
            <person name="Wolf R A."/>
        </authorList>
    </citation>
    <scope>NUCLEOTIDE SEQUENCE [LARGE SCALE GENOMIC DNA]</scope>
    <source>
        <strain evidence="7">Collinsella_aerofaciens_AK_138A</strain>
    </source>
</reference>
<name>A0A5K1J8N3_9ACTN</name>
<feature type="chain" id="PRO_5039214976" description="N-acetylmuramoyl-L-alanine amidase" evidence="5">
    <location>
        <begin position="30"/>
        <end position="379"/>
    </location>
</feature>
<keyword evidence="5" id="KW-0732">Signal</keyword>
<sequence>MTETKSEPKRKLPLRSAFAVILALVAALAAPCGAEAYQSVNKYVSNGHGYLNASYLVIHETANPGASAYNHTLLWSRDDTYAVHHVMELDGSTVYNTVPENRLCWHVGNGNYATIGIELAHATNASDFSKQWGEAVKWAGDELRAHGWDTSRLLSHYEAAQHWGGSDHTDPNGYFAQYGKSWWEFKQAVAAYLGSGYVAPIAPTNGNGGTYQPSTSATRTSFPKSTGKSVNIHYALHSRYGAWNDAVTNFNDSNSEGFAGMPYGSHDMLIAWVDSGTLRYRVHTKESGWLDWVQTANYNDSANGMAGLWGQTIDGVQMYYITPSGEYKQVYYRAQDVAHANWHDEVCDDGSTYGGDDYAGIYGYALDRLQCYVSDGTRR</sequence>
<evidence type="ECO:0000256" key="5">
    <source>
        <dbReference type="SAM" id="SignalP"/>
    </source>
</evidence>
<dbReference type="Gene3D" id="3.40.80.10">
    <property type="entry name" value="Peptidoglycan recognition protein-like"/>
    <property type="match status" value="1"/>
</dbReference>
<dbReference type="InterPro" id="IPR051206">
    <property type="entry name" value="NAMLAA_amidase_2"/>
</dbReference>
<dbReference type="AlphaFoldDB" id="A0A5K1J8N3"/>
<proteinExistence type="predicted"/>
<dbReference type="GO" id="GO:0071555">
    <property type="term" value="P:cell wall organization"/>
    <property type="evidence" value="ECO:0007669"/>
    <property type="project" value="UniProtKB-KW"/>
</dbReference>
<dbReference type="PANTHER" id="PTHR30417">
    <property type="entry name" value="N-ACETYLMURAMOYL-L-ALANINE AMIDASE AMID"/>
    <property type="match status" value="1"/>
</dbReference>
<gene>
    <name evidence="7" type="primary">atl_3</name>
    <name evidence="7" type="ORF">LMKDKBCB_02156</name>
</gene>
<organism evidence="7 8">
    <name type="scientific">Collinsella aerofaciens</name>
    <dbReference type="NCBI Taxonomy" id="74426"/>
    <lineage>
        <taxon>Bacteria</taxon>
        <taxon>Bacillati</taxon>
        <taxon>Actinomycetota</taxon>
        <taxon>Coriobacteriia</taxon>
        <taxon>Coriobacteriales</taxon>
        <taxon>Coriobacteriaceae</taxon>
        <taxon>Collinsella</taxon>
    </lineage>
</organism>
<dbReference type="SMART" id="SM00644">
    <property type="entry name" value="Ami_2"/>
    <property type="match status" value="1"/>
</dbReference>
<feature type="domain" description="N-acetylmuramoyl-L-alanine amidase" evidence="6">
    <location>
        <begin position="44"/>
        <end position="172"/>
    </location>
</feature>
<dbReference type="CDD" id="cd06583">
    <property type="entry name" value="PGRP"/>
    <property type="match status" value="1"/>
</dbReference>
<keyword evidence="4" id="KW-0961">Cell wall biogenesis/degradation</keyword>
<dbReference type="Proteomes" id="UP000330807">
    <property type="component" value="Unassembled WGS sequence"/>
</dbReference>
<keyword evidence="3" id="KW-0378">Hydrolase</keyword>
<evidence type="ECO:0000313" key="8">
    <source>
        <dbReference type="Proteomes" id="UP000330807"/>
    </source>
</evidence>